<gene>
    <name evidence="4" type="ORF">BTUL_0189g00090</name>
</gene>
<dbReference type="InterPro" id="IPR056396">
    <property type="entry name" value="HEAT_SCC3-SA"/>
</dbReference>
<dbReference type="FunFam" id="1.25.10.10:FF:000433">
    <property type="entry name" value="Nuclear cohesin complex subunit (Psc3), putative"/>
    <property type="match status" value="1"/>
</dbReference>
<feature type="compositionally biased region" description="Acidic residues" evidence="2">
    <location>
        <begin position="990"/>
        <end position="1012"/>
    </location>
</feature>
<dbReference type="GO" id="GO:0003682">
    <property type="term" value="F:chromatin binding"/>
    <property type="evidence" value="ECO:0007669"/>
    <property type="project" value="TreeGrafter"/>
</dbReference>
<dbReference type="PANTHER" id="PTHR11199:SF0">
    <property type="entry name" value="LD34181P-RELATED"/>
    <property type="match status" value="1"/>
</dbReference>
<dbReference type="PROSITE" id="PS51425">
    <property type="entry name" value="SCD"/>
    <property type="match status" value="1"/>
</dbReference>
<dbReference type="GO" id="GO:0005634">
    <property type="term" value="C:nucleus"/>
    <property type="evidence" value="ECO:0007669"/>
    <property type="project" value="TreeGrafter"/>
</dbReference>
<dbReference type="OrthoDB" id="498590at2759"/>
<feature type="compositionally biased region" description="Low complexity" evidence="2">
    <location>
        <begin position="1090"/>
        <end position="1100"/>
    </location>
</feature>
<dbReference type="SUPFAM" id="SSF48371">
    <property type="entry name" value="ARM repeat"/>
    <property type="match status" value="2"/>
</dbReference>
<dbReference type="Gene3D" id="1.25.10.10">
    <property type="entry name" value="Leucine-rich Repeat Variant"/>
    <property type="match status" value="1"/>
</dbReference>
<feature type="compositionally biased region" description="Basic and acidic residues" evidence="2">
    <location>
        <begin position="1133"/>
        <end position="1145"/>
    </location>
</feature>
<dbReference type="AlphaFoldDB" id="A0A4Z1EEM1"/>
<dbReference type="InterPro" id="IPR039662">
    <property type="entry name" value="Cohesin_Scc3/SA"/>
</dbReference>
<reference evidence="4 5" key="1">
    <citation type="submission" date="2017-12" db="EMBL/GenBank/DDBJ databases">
        <title>Comparative genomics of Botrytis spp.</title>
        <authorList>
            <person name="Valero-Jimenez C.A."/>
            <person name="Tapia P."/>
            <person name="Veloso J."/>
            <person name="Silva-Moreno E."/>
            <person name="Staats M."/>
            <person name="Valdes J.H."/>
            <person name="Van Kan J.A.L."/>
        </authorList>
    </citation>
    <scope>NUCLEOTIDE SEQUENCE [LARGE SCALE GENOMIC DNA]</scope>
    <source>
        <strain evidence="4 5">Bt9001</strain>
    </source>
</reference>
<feature type="compositionally biased region" description="Basic residues" evidence="2">
    <location>
        <begin position="94"/>
        <end position="110"/>
    </location>
</feature>
<feature type="compositionally biased region" description="Basic and acidic residues" evidence="2">
    <location>
        <begin position="1013"/>
        <end position="1022"/>
    </location>
</feature>
<sequence length="1181" mass="132450">MNTQRLPLMEIENDVSSTPVTSGRRKSGRAVKAPEKFVPDLPSSAIRSTNAKRKRSDEEGEDDASEEEEVEVEEEDEDDELEEESAGEEELKEARRKARTSKKPAAKKPKINGTASHARAPAVRLPNRPKKAKTVVIADEDAEGLYADVYTSGRPSDEIVSSFLDKYAQNGPGAVAELINFVLKSAGCDLVVNEDDVNDADNVNGKIADLQEEHQAQNISDYPLISRAKNSHAFRTSFLDFFDSLNKTMNASGALYDEDEPLMESIFHWMASMSSSNLRPFRHTATAVALTIATSTCQVAKEQIEIAARTLRQLEGEKKNKRPNKGRLADFERKVREGEGKKEILEERLKDIFDTIWVHRYRDVDPKIRTECIEALGLWIHTLPGYWFDGQYLRYLGWMLTDSASTMRLEVVKQLQRILKNSGSVSRMGTFIERFRPRIIEIATRDSDAAVRSNAVDLVDMLRKGGMLEPDDIDVIGKLIFDSEPKVRKAVVAFFVENVKDVFDEKIEQLGGEDALEEILTVDDDDYDSPRASWIKLKCLAEVLQNYDISDEDEMPNQLDQATIEHYLDLSGGESRFTLAAQALYEKMPELKEWEVLAGYLLHDHSSNPKGKGTNRALRECFKPEETEEIILLETLNAVVKLNLNQLSEPEKSRDKNKKRNARAESAEIKETTARHLADIIPRLLKKFGAHPKTATAVLRLEHSLNLGVFQELRQGSTGYAKLLDEITAQFSGHADKNVLTEASAAILHARSYEEFEDVTESKLQTLWEDTTNILQNINKAGEISVRGDFTDSILVELSTNLSKVEKLASISNCVEILEAEVDIQTPSPISIILDVVARGQLEESNPDIDAQEDEIVISAIRSAMFYFMWKVHSLTRSISSGEEIPDAGIDSLKDCQETFIQNLVAALSSRGTLDPVRLLATGTLLDLHVLFATLRPQATVVGQKDPQNQSENLQSLFKQISPEAQTELTSIFDHAEKHYAKKDKKRLEEPDDDEAPEDEPEDSDDEDEEVTEHERQSETLKAEQQLCELTGKLVLAILAKVIDASGPMKGKLRKRIERNRNRLGHNFKEVVAYLDEPKEKVKKSHKSKAQQAAAEAAALAKKEALRLELEDEDEDEEEEEDDDPFADAEPEEGSREDLKRRELIEDVSGDEEEVAGEGEGDADENGDVADEDEDEDMLGD</sequence>
<feature type="compositionally biased region" description="Acidic residues" evidence="2">
    <location>
        <begin position="1146"/>
        <end position="1181"/>
    </location>
</feature>
<protein>
    <recommendedName>
        <fullName evidence="3">SCD domain-containing protein</fullName>
    </recommendedName>
</protein>
<dbReference type="InterPro" id="IPR020839">
    <property type="entry name" value="SCD"/>
</dbReference>
<dbReference type="Pfam" id="PF21581">
    <property type="entry name" value="SCD"/>
    <property type="match status" value="1"/>
</dbReference>
<dbReference type="EMBL" id="PQXH01000189">
    <property type="protein sequence ID" value="TGO08838.1"/>
    <property type="molecule type" value="Genomic_DNA"/>
</dbReference>
<keyword evidence="1" id="KW-0175">Coiled coil</keyword>
<feature type="region of interest" description="Disordered" evidence="2">
    <location>
        <begin position="1076"/>
        <end position="1181"/>
    </location>
</feature>
<feature type="compositionally biased region" description="Acidic residues" evidence="2">
    <location>
        <begin position="58"/>
        <end position="91"/>
    </location>
</feature>
<dbReference type="PANTHER" id="PTHR11199">
    <property type="entry name" value="STROMAL ANTIGEN"/>
    <property type="match status" value="1"/>
</dbReference>
<name>A0A4Z1EEM1_9HELO</name>
<dbReference type="InterPro" id="IPR016024">
    <property type="entry name" value="ARM-type_fold"/>
</dbReference>
<evidence type="ECO:0000256" key="1">
    <source>
        <dbReference type="SAM" id="Coils"/>
    </source>
</evidence>
<dbReference type="Pfam" id="PF24571">
    <property type="entry name" value="HEAT_SCC3-SA"/>
    <property type="match status" value="1"/>
</dbReference>
<organism evidence="4 5">
    <name type="scientific">Botrytis tulipae</name>
    <dbReference type="NCBI Taxonomy" id="87230"/>
    <lineage>
        <taxon>Eukaryota</taxon>
        <taxon>Fungi</taxon>
        <taxon>Dikarya</taxon>
        <taxon>Ascomycota</taxon>
        <taxon>Pezizomycotina</taxon>
        <taxon>Leotiomycetes</taxon>
        <taxon>Helotiales</taxon>
        <taxon>Sclerotiniaceae</taxon>
        <taxon>Botrytis</taxon>
    </lineage>
</organism>
<dbReference type="GO" id="GO:0007062">
    <property type="term" value="P:sister chromatid cohesion"/>
    <property type="evidence" value="ECO:0007669"/>
    <property type="project" value="UniProtKB-ARBA"/>
</dbReference>
<feature type="compositionally biased region" description="Acidic residues" evidence="2">
    <location>
        <begin position="1110"/>
        <end position="1132"/>
    </location>
</feature>
<accession>A0A4Z1EEM1</accession>
<dbReference type="GO" id="GO:0000785">
    <property type="term" value="C:chromatin"/>
    <property type="evidence" value="ECO:0007669"/>
    <property type="project" value="TreeGrafter"/>
</dbReference>
<dbReference type="InterPro" id="IPR011989">
    <property type="entry name" value="ARM-like"/>
</dbReference>
<dbReference type="Pfam" id="PF08514">
    <property type="entry name" value="STAG"/>
    <property type="match status" value="1"/>
</dbReference>
<comment type="caution">
    <text evidence="4">The sequence shown here is derived from an EMBL/GenBank/DDBJ whole genome shotgun (WGS) entry which is preliminary data.</text>
</comment>
<evidence type="ECO:0000256" key="2">
    <source>
        <dbReference type="SAM" id="MobiDB-lite"/>
    </source>
</evidence>
<dbReference type="GO" id="GO:0008278">
    <property type="term" value="C:cohesin complex"/>
    <property type="evidence" value="ECO:0007669"/>
    <property type="project" value="TreeGrafter"/>
</dbReference>
<evidence type="ECO:0000313" key="5">
    <source>
        <dbReference type="Proteomes" id="UP000297777"/>
    </source>
</evidence>
<dbReference type="Proteomes" id="UP000297777">
    <property type="component" value="Unassembled WGS sequence"/>
</dbReference>
<feature type="coiled-coil region" evidence="1">
    <location>
        <begin position="297"/>
        <end position="348"/>
    </location>
</feature>
<feature type="region of interest" description="Disordered" evidence="2">
    <location>
        <begin position="648"/>
        <end position="667"/>
    </location>
</feature>
<feature type="region of interest" description="Disordered" evidence="2">
    <location>
        <begin position="1"/>
        <end position="128"/>
    </location>
</feature>
<feature type="domain" description="SCD" evidence="3">
    <location>
        <begin position="357"/>
        <end position="442"/>
    </location>
</feature>
<keyword evidence="5" id="KW-1185">Reference proteome</keyword>
<proteinExistence type="predicted"/>
<dbReference type="InterPro" id="IPR013721">
    <property type="entry name" value="STAG"/>
</dbReference>
<evidence type="ECO:0000313" key="4">
    <source>
        <dbReference type="EMBL" id="TGO08838.1"/>
    </source>
</evidence>
<evidence type="ECO:0000259" key="3">
    <source>
        <dbReference type="PROSITE" id="PS51425"/>
    </source>
</evidence>
<feature type="region of interest" description="Disordered" evidence="2">
    <location>
        <begin position="981"/>
        <end position="1023"/>
    </location>
</feature>